<reference evidence="1 2" key="1">
    <citation type="journal article" date="2019" name="Commun. Biol.">
        <title>The bagworm genome reveals a unique fibroin gene that provides high tensile strength.</title>
        <authorList>
            <person name="Kono N."/>
            <person name="Nakamura H."/>
            <person name="Ohtoshi R."/>
            <person name="Tomita M."/>
            <person name="Numata K."/>
            <person name="Arakawa K."/>
        </authorList>
    </citation>
    <scope>NUCLEOTIDE SEQUENCE [LARGE SCALE GENOMIC DNA]</scope>
</reference>
<dbReference type="EMBL" id="BGZK01000336">
    <property type="protein sequence ID" value="GBP37584.1"/>
    <property type="molecule type" value="Genomic_DNA"/>
</dbReference>
<sequence length="111" mass="12330">MRTQLSLWKSQSSSVVILKLAKQMSYSSFDVRRDIWLTCQLSPARFARHDVANSAAARNCPGSAVRHRALTAHRSEVAASAVAFSPVRENPGRPLLFLINILFLPKTSLTH</sequence>
<gene>
    <name evidence="1" type="ORF">EVAR_34620_1</name>
</gene>
<proteinExistence type="predicted"/>
<dbReference type="Proteomes" id="UP000299102">
    <property type="component" value="Unassembled WGS sequence"/>
</dbReference>
<keyword evidence="2" id="KW-1185">Reference proteome</keyword>
<accession>A0A4C1VI48</accession>
<protein>
    <submittedName>
        <fullName evidence="1">Uncharacterized protein</fullName>
    </submittedName>
</protein>
<comment type="caution">
    <text evidence="1">The sequence shown here is derived from an EMBL/GenBank/DDBJ whole genome shotgun (WGS) entry which is preliminary data.</text>
</comment>
<name>A0A4C1VI48_EUMVA</name>
<organism evidence="1 2">
    <name type="scientific">Eumeta variegata</name>
    <name type="common">Bagworm moth</name>
    <name type="synonym">Eumeta japonica</name>
    <dbReference type="NCBI Taxonomy" id="151549"/>
    <lineage>
        <taxon>Eukaryota</taxon>
        <taxon>Metazoa</taxon>
        <taxon>Ecdysozoa</taxon>
        <taxon>Arthropoda</taxon>
        <taxon>Hexapoda</taxon>
        <taxon>Insecta</taxon>
        <taxon>Pterygota</taxon>
        <taxon>Neoptera</taxon>
        <taxon>Endopterygota</taxon>
        <taxon>Lepidoptera</taxon>
        <taxon>Glossata</taxon>
        <taxon>Ditrysia</taxon>
        <taxon>Tineoidea</taxon>
        <taxon>Psychidae</taxon>
        <taxon>Oiketicinae</taxon>
        <taxon>Eumeta</taxon>
    </lineage>
</organism>
<dbReference type="AlphaFoldDB" id="A0A4C1VI48"/>
<evidence type="ECO:0000313" key="1">
    <source>
        <dbReference type="EMBL" id="GBP37584.1"/>
    </source>
</evidence>
<evidence type="ECO:0000313" key="2">
    <source>
        <dbReference type="Proteomes" id="UP000299102"/>
    </source>
</evidence>